<sequence>MLRLVAARCHLRVRSLQLAPALANGPLHYKDFRRFRLKFSTSVEPTPYHAPSVIQPHNLVVWQKTVNPALRTFLKLNHHLIIPVPFTVPITDGNWPKETWGYPLGKHARRLRQYWKKGTLPNFAIQDLQEMDFAFNPNQYKWDHSVMPALVRYYELYGHSDVPIRYQVKPGDSEWPESLWGFRLGVRVSNIRNMGSFKAQVEKDRKALTQIKFCFDLIDREWNTRVVPSLVVYRQEFGNCEVPRKFTVPNCSPWPEDAAGLRLGEVVQNVRSHNSYSQQRTRDADVLKKLGFVWDFYEAKWNSRILVALQTFKLVEGHCKVPQKFVVPCTKPWPEKSHGLDLGYLVTNIRLQSIHFDQVARNVDGLASIGFEFPITQERWDKRVEPLLATFNELHGHRDVPIDFVVPSEAPWLKMDWGIQLGRLKRKEK</sequence>
<evidence type="ECO:0000313" key="3">
    <source>
        <dbReference type="Proteomes" id="UP001259832"/>
    </source>
</evidence>
<evidence type="ECO:0000313" key="1">
    <source>
        <dbReference type="EMBL" id="KAK1929161.1"/>
    </source>
</evidence>
<dbReference type="Proteomes" id="UP001259832">
    <property type="component" value="Unassembled WGS sequence"/>
</dbReference>
<organism evidence="2 3">
    <name type="scientific">Phytophthora citrophthora</name>
    <dbReference type="NCBI Taxonomy" id="4793"/>
    <lineage>
        <taxon>Eukaryota</taxon>
        <taxon>Sar</taxon>
        <taxon>Stramenopiles</taxon>
        <taxon>Oomycota</taxon>
        <taxon>Peronosporomycetes</taxon>
        <taxon>Peronosporales</taxon>
        <taxon>Peronosporaceae</taxon>
        <taxon>Phytophthora</taxon>
    </lineage>
</organism>
<accession>A0AAD9LAC6</accession>
<dbReference type="AlphaFoldDB" id="A0AAD9LAC6"/>
<protein>
    <recommendedName>
        <fullName evidence="4">Helicase-associated domain-containing protein</fullName>
    </recommendedName>
</protein>
<evidence type="ECO:0008006" key="4">
    <source>
        <dbReference type="Google" id="ProtNLM"/>
    </source>
</evidence>
<name>A0AAD9LAC6_9STRA</name>
<comment type="caution">
    <text evidence="2">The sequence shown here is derived from an EMBL/GenBank/DDBJ whole genome shotgun (WGS) entry which is preliminary data.</text>
</comment>
<dbReference type="PANTHER" id="PTHR37066">
    <property type="entry name" value="HELICASE-ASSOCIATED"/>
    <property type="match status" value="1"/>
</dbReference>
<dbReference type="PANTHER" id="PTHR37066:SF1">
    <property type="entry name" value="LNS2_PITP DOMAIN-CONTAINING PROTEIN"/>
    <property type="match status" value="1"/>
</dbReference>
<dbReference type="EMBL" id="JASMQC010000051">
    <property type="protein sequence ID" value="KAK1929161.1"/>
    <property type="molecule type" value="Genomic_DNA"/>
</dbReference>
<reference evidence="2" key="1">
    <citation type="submission" date="2023-08" db="EMBL/GenBank/DDBJ databases">
        <title>Reference Genome Resource for the Citrus Pathogen Phytophthora citrophthora.</title>
        <authorList>
            <person name="Moller H."/>
            <person name="Coetzee B."/>
            <person name="Rose L.J."/>
            <person name="Van Niekerk J.M."/>
        </authorList>
    </citation>
    <scope>NUCLEOTIDE SEQUENCE</scope>
    <source>
        <strain evidence="2">STE-U-9442</strain>
    </source>
</reference>
<proteinExistence type="predicted"/>
<keyword evidence="3" id="KW-1185">Reference proteome</keyword>
<dbReference type="EMBL" id="JASMQC010000051">
    <property type="protein sequence ID" value="KAK1929165.1"/>
    <property type="molecule type" value="Genomic_DNA"/>
</dbReference>
<evidence type="ECO:0000313" key="2">
    <source>
        <dbReference type="EMBL" id="KAK1929165.1"/>
    </source>
</evidence>
<gene>
    <name evidence="1" type="ORF">P3T76_015289</name>
    <name evidence="2" type="ORF">P3T76_015293</name>
</gene>